<evidence type="ECO:0000259" key="4">
    <source>
        <dbReference type="PROSITE" id="PS51352"/>
    </source>
</evidence>
<dbReference type="RefSeq" id="WP_092659868.1">
    <property type="nucleotide sequence ID" value="NZ_FOCX01000008.1"/>
</dbReference>
<dbReference type="PROSITE" id="PS51318">
    <property type="entry name" value="TAT"/>
    <property type="match status" value="1"/>
</dbReference>
<evidence type="ECO:0000256" key="3">
    <source>
        <dbReference type="SAM" id="MobiDB-lite"/>
    </source>
</evidence>
<dbReference type="PANTHER" id="PTHR42852:SF17">
    <property type="entry name" value="THIOREDOXIN-LIKE PROTEIN HI_1115"/>
    <property type="match status" value="1"/>
</dbReference>
<dbReference type="PROSITE" id="PS51352">
    <property type="entry name" value="THIOREDOXIN_2"/>
    <property type="match status" value="1"/>
</dbReference>
<keyword evidence="6" id="KW-1185">Reference proteome</keyword>
<dbReference type="Pfam" id="PF08534">
    <property type="entry name" value="Redoxin"/>
    <property type="match status" value="1"/>
</dbReference>
<dbReference type="InterPro" id="IPR050553">
    <property type="entry name" value="Thioredoxin_ResA/DsbE_sf"/>
</dbReference>
<dbReference type="PROSITE" id="PS00194">
    <property type="entry name" value="THIOREDOXIN_1"/>
    <property type="match status" value="1"/>
</dbReference>
<sequence>MRGYDRRTFLAATGAAVTALSGCTQLPGTRDAPGASEGDGTGTQNGPQTLDTLDVGGSPGETMPVVPDGTVTLLDFFATYCAPCKPQMAELREVRSAFPDVHMLSVTWERDAATVRSFWQEYDGTWPVAMDPEVETGPTYDVQALPTMLIVDAEGTETWRHKGLAEAATIESELEAARQ</sequence>
<name>A0A1H8M778_9EURY</name>
<comment type="subcellular location">
    <subcellularLocation>
        <location evidence="1">Cell envelope</location>
    </subcellularLocation>
</comment>
<dbReference type="CDD" id="cd02966">
    <property type="entry name" value="TlpA_like_family"/>
    <property type="match status" value="1"/>
</dbReference>
<accession>A0A1H8M778</accession>
<dbReference type="InterPro" id="IPR013766">
    <property type="entry name" value="Thioredoxin_domain"/>
</dbReference>
<dbReference type="GO" id="GO:0016853">
    <property type="term" value="F:isomerase activity"/>
    <property type="evidence" value="ECO:0007669"/>
    <property type="project" value="UniProtKB-KW"/>
</dbReference>
<dbReference type="AlphaFoldDB" id="A0A1H8M778"/>
<dbReference type="Gene3D" id="3.40.30.10">
    <property type="entry name" value="Glutaredoxin"/>
    <property type="match status" value="1"/>
</dbReference>
<keyword evidence="2" id="KW-0201">Cytochrome c-type biogenesis</keyword>
<dbReference type="OrthoDB" id="115386at2157"/>
<keyword evidence="5" id="KW-0413">Isomerase</keyword>
<dbReference type="InterPro" id="IPR036249">
    <property type="entry name" value="Thioredoxin-like_sf"/>
</dbReference>
<evidence type="ECO:0000256" key="1">
    <source>
        <dbReference type="ARBA" id="ARBA00004196"/>
    </source>
</evidence>
<evidence type="ECO:0000313" key="5">
    <source>
        <dbReference type="EMBL" id="SEO13175.1"/>
    </source>
</evidence>
<evidence type="ECO:0000256" key="2">
    <source>
        <dbReference type="ARBA" id="ARBA00022748"/>
    </source>
</evidence>
<proteinExistence type="predicted"/>
<protein>
    <submittedName>
        <fullName evidence="5">Thiol-disulfide isomerase or thioredoxin</fullName>
    </submittedName>
</protein>
<dbReference type="InterPro" id="IPR013740">
    <property type="entry name" value="Redoxin"/>
</dbReference>
<dbReference type="GO" id="GO:0016491">
    <property type="term" value="F:oxidoreductase activity"/>
    <property type="evidence" value="ECO:0007669"/>
    <property type="project" value="InterPro"/>
</dbReference>
<gene>
    <name evidence="5" type="ORF">SAMN05216388_1008142</name>
</gene>
<dbReference type="PROSITE" id="PS51257">
    <property type="entry name" value="PROKAR_LIPOPROTEIN"/>
    <property type="match status" value="1"/>
</dbReference>
<dbReference type="SUPFAM" id="SSF52833">
    <property type="entry name" value="Thioredoxin-like"/>
    <property type="match status" value="1"/>
</dbReference>
<dbReference type="GO" id="GO:0017004">
    <property type="term" value="P:cytochrome complex assembly"/>
    <property type="evidence" value="ECO:0007669"/>
    <property type="project" value="UniProtKB-KW"/>
</dbReference>
<dbReference type="InterPro" id="IPR017937">
    <property type="entry name" value="Thioredoxin_CS"/>
</dbReference>
<dbReference type="EMBL" id="FOCX01000008">
    <property type="protein sequence ID" value="SEO13175.1"/>
    <property type="molecule type" value="Genomic_DNA"/>
</dbReference>
<organism evidence="5 6">
    <name type="scientific">Halorientalis persicus</name>
    <dbReference type="NCBI Taxonomy" id="1367881"/>
    <lineage>
        <taxon>Archaea</taxon>
        <taxon>Methanobacteriati</taxon>
        <taxon>Methanobacteriota</taxon>
        <taxon>Stenosarchaea group</taxon>
        <taxon>Halobacteria</taxon>
        <taxon>Halobacteriales</taxon>
        <taxon>Haloarculaceae</taxon>
        <taxon>Halorientalis</taxon>
    </lineage>
</organism>
<evidence type="ECO:0000313" key="6">
    <source>
        <dbReference type="Proteomes" id="UP000198775"/>
    </source>
</evidence>
<dbReference type="PANTHER" id="PTHR42852">
    <property type="entry name" value="THIOL:DISULFIDE INTERCHANGE PROTEIN DSBE"/>
    <property type="match status" value="1"/>
</dbReference>
<dbReference type="Proteomes" id="UP000198775">
    <property type="component" value="Unassembled WGS sequence"/>
</dbReference>
<feature type="domain" description="Thioredoxin" evidence="4">
    <location>
        <begin position="26"/>
        <end position="179"/>
    </location>
</feature>
<feature type="region of interest" description="Disordered" evidence="3">
    <location>
        <begin position="23"/>
        <end position="58"/>
    </location>
</feature>
<reference evidence="6" key="1">
    <citation type="submission" date="2016-10" db="EMBL/GenBank/DDBJ databases">
        <authorList>
            <person name="Varghese N."/>
            <person name="Submissions S."/>
        </authorList>
    </citation>
    <scope>NUCLEOTIDE SEQUENCE [LARGE SCALE GENOMIC DNA]</scope>
    <source>
        <strain evidence="6">IBRC-M 10043</strain>
    </source>
</reference>
<dbReference type="InterPro" id="IPR006311">
    <property type="entry name" value="TAT_signal"/>
</dbReference>